<dbReference type="Proteomes" id="UP000239415">
    <property type="component" value="Unassembled WGS sequence"/>
</dbReference>
<gene>
    <name evidence="2" type="ORF">CLV67_14240</name>
</gene>
<dbReference type="EMBL" id="PVMZ01000042">
    <property type="protein sequence ID" value="PRX07365.1"/>
    <property type="molecule type" value="Genomic_DNA"/>
</dbReference>
<dbReference type="AlphaFoldDB" id="A0A2T0JID5"/>
<organism evidence="2 3">
    <name type="scientific">Actinoplanes italicus</name>
    <dbReference type="NCBI Taxonomy" id="113567"/>
    <lineage>
        <taxon>Bacteria</taxon>
        <taxon>Bacillati</taxon>
        <taxon>Actinomycetota</taxon>
        <taxon>Actinomycetes</taxon>
        <taxon>Micromonosporales</taxon>
        <taxon>Micromonosporaceae</taxon>
        <taxon>Actinoplanes</taxon>
    </lineage>
</organism>
<protein>
    <submittedName>
        <fullName evidence="2">Uncharacterized protein</fullName>
    </submittedName>
</protein>
<evidence type="ECO:0000313" key="3">
    <source>
        <dbReference type="Proteomes" id="UP000239415"/>
    </source>
</evidence>
<evidence type="ECO:0000313" key="2">
    <source>
        <dbReference type="EMBL" id="PRX07365.1"/>
    </source>
</evidence>
<dbReference type="RefSeq" id="WP_106330931.1">
    <property type="nucleotide sequence ID" value="NZ_BOMO01000163.1"/>
</dbReference>
<reference evidence="2 3" key="1">
    <citation type="submission" date="2018-03" db="EMBL/GenBank/DDBJ databases">
        <title>Genomic Encyclopedia of Archaeal and Bacterial Type Strains, Phase II (KMG-II): from individual species to whole genera.</title>
        <authorList>
            <person name="Goeker M."/>
        </authorList>
    </citation>
    <scope>NUCLEOTIDE SEQUENCE [LARGE SCALE GENOMIC DNA]</scope>
    <source>
        <strain evidence="2 3">DSM 43146</strain>
    </source>
</reference>
<comment type="caution">
    <text evidence="2">The sequence shown here is derived from an EMBL/GenBank/DDBJ whole genome shotgun (WGS) entry which is preliminary data.</text>
</comment>
<accession>A0A2T0JID5</accession>
<feature type="region of interest" description="Disordered" evidence="1">
    <location>
        <begin position="1"/>
        <end position="20"/>
    </location>
</feature>
<sequence length="443" mass="45241">MPATTEPPWLNRAVGTAPKNASTSHTINFGFTSTSGSLLAVFVHGAVTNTATGWTKQAGPVATGECALLTKTSTGDTSITITHNGSDYAVNYVIYEWPAGTTLTGVDSTTGTSDALVGLSGLPGTEQVAIAAIGRVAVGSETGASATWTSPLVEDGDLFVGAAGTDGGYLTIGHEINVTAATWSPSTSISYTGTWGNSQRETISAAFNVAVAAVAHTRTVNDSAGLVDTTAPLLGRVLTDNVNPTDSQTRQHGRTVTDVTGAVDSVAQAAAYARTQNDTAGFTDPVAPTVGRVLTDGAGLTDTATPLLSALISRTINDTVGLVDTDTPLALDVAETLTDSAGLTDSVTVQVAGAGTRLADDAIGLTDSVAVALTRRQTVTDSAGLTDGVTVQLIASSMHARTITDSMGLTSAHLCQRRTRRPDTGRTARPNTGTTYRYPLVPD</sequence>
<proteinExistence type="predicted"/>
<feature type="region of interest" description="Disordered" evidence="1">
    <location>
        <begin position="415"/>
        <end position="443"/>
    </location>
</feature>
<name>A0A2T0JID5_9ACTN</name>
<keyword evidence="3" id="KW-1185">Reference proteome</keyword>
<evidence type="ECO:0000256" key="1">
    <source>
        <dbReference type="SAM" id="MobiDB-lite"/>
    </source>
</evidence>